<name>A0A0X8VBQ2_ANAPI</name>
<dbReference type="OrthoDB" id="2066127at2"/>
<proteinExistence type="predicted"/>
<evidence type="ECO:0000313" key="2">
    <source>
        <dbReference type="EMBL" id="SHE77925.1"/>
    </source>
</evidence>
<protein>
    <submittedName>
        <fullName evidence="2">Uncharacterized protein</fullName>
    </submittedName>
</protein>
<evidence type="ECO:0000313" key="3">
    <source>
        <dbReference type="Proteomes" id="UP000068026"/>
    </source>
</evidence>
<reference evidence="3" key="2">
    <citation type="submission" date="2016-01" db="EMBL/GenBank/DDBJ databases">
        <authorList>
            <person name="Poehlein A."/>
            <person name="Schlien K."/>
            <person name="Gottschalk G."/>
            <person name="Buckel W."/>
            <person name="Daniel R."/>
        </authorList>
    </citation>
    <scope>NUCLEOTIDE SEQUENCE [LARGE SCALE GENOMIC DNA]</scope>
    <source>
        <strain evidence="3">X2</strain>
    </source>
</reference>
<dbReference type="EMBL" id="FQUA01000007">
    <property type="protein sequence ID" value="SHE77925.1"/>
    <property type="molecule type" value="Genomic_DNA"/>
</dbReference>
<dbReference type="AlphaFoldDB" id="A0A0X8VBQ2"/>
<accession>A0A0X8VBQ2</accession>
<dbReference type="KEGG" id="cpro:CPRO_03740"/>
<reference evidence="2" key="4">
    <citation type="submission" date="2016-11" db="EMBL/GenBank/DDBJ databases">
        <authorList>
            <person name="Varghese N."/>
            <person name="Submissions S."/>
        </authorList>
    </citation>
    <scope>NUCLEOTIDE SEQUENCE</scope>
    <source>
        <strain evidence="2">DSM 1682</strain>
    </source>
</reference>
<sequence>MKNKVMWAFALCILIFSVFLGVMHRLQDNGIFYLSDLEGQREYLNLFPIEGIAGDGTQGISFRLEDGELTTKFYPFDTEQIKSIIFAERKGYTGIKKYSYNYYKQENYYDFSRSGNVYATTDSAPSKDANMQHKDNFHEELLEDYDLQNAKFVGGETVIADKIDVYLSFLDADNGHLARVPTGMTLQDKPYYYTRGDYAETNSSFTHSSFNDIQINTICIKLGDSYYSMAIPNEECRGKTTLYRVNKEEMVKTPDRAELYDQREYGEAKALCAFPLDEDNHVLGMFKVGEKSIGIFRTQKDSLFFELYNTEGALVAQDLLTNELGRKVDQAEADVVSWNEQDASIYFRTYEIVKQKDDSEVWETVVNGMYQFDEKGLKRMNCYGEGGRLLSVCRNNLIFDVSMVNDEKMKLPYYYGYQVYLTVMNGDTEKVLYRGMLETDYDEDIYKMFSVYDISKSAPYLEEAMKNYYGNSVITQRQRQIMEVLPINGKVENSWWR</sequence>
<dbReference type="RefSeq" id="WP_066047189.1">
    <property type="nucleotide sequence ID" value="NZ_CP014223.1"/>
</dbReference>
<evidence type="ECO:0000313" key="4">
    <source>
        <dbReference type="Proteomes" id="UP000184204"/>
    </source>
</evidence>
<reference evidence="1 3" key="1">
    <citation type="journal article" date="2016" name="Genome Announc.">
        <title>Complete Genome Sequence of the Amino Acid-Fermenting Clostridium propionicum X2 (DSM 1682).</title>
        <authorList>
            <person name="Poehlein A."/>
            <person name="Schlien K."/>
            <person name="Chowdhury N.P."/>
            <person name="Gottschalk G."/>
            <person name="Buckel W."/>
            <person name="Daniel R."/>
        </authorList>
    </citation>
    <scope>NUCLEOTIDE SEQUENCE [LARGE SCALE GENOMIC DNA]</scope>
    <source>
        <strain evidence="1 3">X2</strain>
    </source>
</reference>
<reference evidence="4" key="3">
    <citation type="submission" date="2016-11" db="EMBL/GenBank/DDBJ databases">
        <authorList>
            <person name="Jaros S."/>
            <person name="Januszkiewicz K."/>
            <person name="Wedrychowicz H."/>
        </authorList>
    </citation>
    <scope>NUCLEOTIDE SEQUENCE [LARGE SCALE GENOMIC DNA]</scope>
    <source>
        <strain evidence="4">DSM 1682</strain>
    </source>
</reference>
<dbReference type="EMBL" id="CP014223">
    <property type="protein sequence ID" value="AMJ39984.1"/>
    <property type="molecule type" value="Genomic_DNA"/>
</dbReference>
<dbReference type="Proteomes" id="UP000068026">
    <property type="component" value="Chromosome"/>
</dbReference>
<gene>
    <name evidence="1" type="ORF">CPRO_03740</name>
    <name evidence="2" type="ORF">SAMN02745151_01757</name>
</gene>
<organism evidence="2 4">
    <name type="scientific">Anaerotignum propionicum DSM 1682</name>
    <dbReference type="NCBI Taxonomy" id="991789"/>
    <lineage>
        <taxon>Bacteria</taxon>
        <taxon>Bacillati</taxon>
        <taxon>Bacillota</taxon>
        <taxon>Clostridia</taxon>
        <taxon>Lachnospirales</taxon>
        <taxon>Anaerotignaceae</taxon>
        <taxon>Anaerotignum</taxon>
    </lineage>
</organism>
<keyword evidence="3" id="KW-1185">Reference proteome</keyword>
<evidence type="ECO:0000313" key="1">
    <source>
        <dbReference type="EMBL" id="AMJ39984.1"/>
    </source>
</evidence>
<dbReference type="Proteomes" id="UP000184204">
    <property type="component" value="Unassembled WGS sequence"/>
</dbReference>